<dbReference type="EMBL" id="UAQE01000001">
    <property type="protein sequence ID" value="SPT98671.1"/>
    <property type="molecule type" value="Genomic_DNA"/>
</dbReference>
<dbReference type="Proteomes" id="UP001244564">
    <property type="component" value="Chromosome"/>
</dbReference>
<accession>A0A2X0Z7X0</accession>
<evidence type="ECO:0000313" key="4">
    <source>
        <dbReference type="Proteomes" id="UP000251431"/>
    </source>
</evidence>
<keyword evidence="5" id="KW-1185">Reference proteome</keyword>
<dbReference type="STRING" id="1421.A2J09_20105"/>
<sequence>MLNLMRLEMKKFHLGSYVKGAIIANFVILGFLFMILFISKVEGDPGLENYEVAFSVIDSFVRAVFMIFASTLIAKLIIGEYKFKTITLAFMYPISRKKLMVAKLAIVMLFTFSMIIISNALITTIFCIISDRYELIPDVLSSSLIIQQIPSVLMNAIAASGIALIPLYFGMRKYSIPTTIISSIIIVSVTSSNSGNFTLNDIIIIPITLAIVGLGIAYLAIRNIEKVDV</sequence>
<organism evidence="2 4">
    <name type="scientific">Lysinibacillus capsici</name>
    <dbReference type="NCBI Taxonomy" id="2115968"/>
    <lineage>
        <taxon>Bacteria</taxon>
        <taxon>Bacillati</taxon>
        <taxon>Bacillota</taxon>
        <taxon>Bacilli</taxon>
        <taxon>Bacillales</taxon>
        <taxon>Bacillaceae</taxon>
        <taxon>Lysinibacillus</taxon>
    </lineage>
</organism>
<reference evidence="2 4" key="1">
    <citation type="submission" date="2018-06" db="EMBL/GenBank/DDBJ databases">
        <authorList>
            <consortium name="Pathogen Informatics"/>
            <person name="Doyle S."/>
        </authorList>
    </citation>
    <scope>NUCLEOTIDE SEQUENCE [LARGE SCALE GENOMIC DNA]</scope>
    <source>
        <strain evidence="2 4">NCTC7582</strain>
    </source>
</reference>
<evidence type="ECO:0000313" key="5">
    <source>
        <dbReference type="Proteomes" id="UP001244564"/>
    </source>
</evidence>
<proteinExistence type="predicted"/>
<evidence type="ECO:0000313" key="3">
    <source>
        <dbReference type="EMBL" id="WGF37301.1"/>
    </source>
</evidence>
<evidence type="ECO:0000313" key="2">
    <source>
        <dbReference type="EMBL" id="SPT98671.1"/>
    </source>
</evidence>
<dbReference type="Proteomes" id="UP000251431">
    <property type="component" value="Unassembled WGS sequence"/>
</dbReference>
<feature type="transmembrane region" description="Helical" evidence="1">
    <location>
        <begin position="174"/>
        <end position="190"/>
    </location>
</feature>
<reference evidence="3 5" key="2">
    <citation type="submission" date="2023-04" db="EMBL/GenBank/DDBJ databases">
        <title>Genomic of Lysinibacillus capsici TSBLM.</title>
        <authorList>
            <person name="Hu X.S."/>
            <person name="Yu C.H."/>
        </authorList>
    </citation>
    <scope>NUCLEOTIDE SEQUENCE [LARGE SCALE GENOMIC DNA]</scope>
    <source>
        <strain evidence="3 5">TSBLM</strain>
    </source>
</reference>
<keyword evidence="1" id="KW-0812">Transmembrane</keyword>
<gene>
    <name evidence="2" type="ORF">NCTC7582_01826</name>
    <name evidence="3" type="ORF">QBO96_16540</name>
</gene>
<dbReference type="RefSeq" id="WP_048391929.1">
    <property type="nucleotide sequence ID" value="NZ_CP122283.1"/>
</dbReference>
<dbReference type="EMBL" id="CP122283">
    <property type="protein sequence ID" value="WGF37301.1"/>
    <property type="molecule type" value="Genomic_DNA"/>
</dbReference>
<name>A0A2X0Z7X0_9BACI</name>
<evidence type="ECO:0000256" key="1">
    <source>
        <dbReference type="SAM" id="Phobius"/>
    </source>
</evidence>
<feature type="transmembrane region" description="Helical" evidence="1">
    <location>
        <begin position="59"/>
        <end position="78"/>
    </location>
</feature>
<protein>
    <submittedName>
        <fullName evidence="3">ABC transporter permease</fullName>
    </submittedName>
    <submittedName>
        <fullName evidence="2">Putative Na+-driven exporter or maturation protein</fullName>
    </submittedName>
</protein>
<feature type="transmembrane region" description="Helical" evidence="1">
    <location>
        <begin position="99"/>
        <end position="129"/>
    </location>
</feature>
<feature type="transmembrane region" description="Helical" evidence="1">
    <location>
        <begin position="202"/>
        <end position="221"/>
    </location>
</feature>
<feature type="transmembrane region" description="Helical" evidence="1">
    <location>
        <begin position="21"/>
        <end position="39"/>
    </location>
</feature>
<dbReference type="Pfam" id="PF12730">
    <property type="entry name" value="ABC2_membrane_4"/>
    <property type="match status" value="1"/>
</dbReference>
<keyword evidence="1" id="KW-0472">Membrane</keyword>
<feature type="transmembrane region" description="Helical" evidence="1">
    <location>
        <begin position="149"/>
        <end position="169"/>
    </location>
</feature>
<dbReference type="AlphaFoldDB" id="A0A2X0Z7X0"/>
<keyword evidence="1" id="KW-1133">Transmembrane helix</keyword>